<dbReference type="InterPro" id="IPR029044">
    <property type="entry name" value="Nucleotide-diphossugar_trans"/>
</dbReference>
<proteinExistence type="predicted"/>
<evidence type="ECO:0000256" key="4">
    <source>
        <dbReference type="ARBA" id="ARBA00022692"/>
    </source>
</evidence>
<evidence type="ECO:0000256" key="9">
    <source>
        <dbReference type="ARBA" id="ARBA00037847"/>
    </source>
</evidence>
<dbReference type="PANTHER" id="PTHR31646:SF1">
    <property type="entry name" value="ALPHA-1,2-MANNOSYLTRANSFERASE MNN2"/>
    <property type="match status" value="1"/>
</dbReference>
<dbReference type="EMBL" id="FOSV01000042">
    <property type="protein sequence ID" value="SFM05277.1"/>
    <property type="molecule type" value="Genomic_DNA"/>
</dbReference>
<dbReference type="GO" id="GO:0016020">
    <property type="term" value="C:membrane"/>
    <property type="evidence" value="ECO:0007669"/>
    <property type="project" value="UniProtKB-SubCell"/>
</dbReference>
<dbReference type="Gene3D" id="3.90.550.10">
    <property type="entry name" value="Spore Coat Polysaccharide Biosynthesis Protein SpsA, Chain A"/>
    <property type="match status" value="1"/>
</dbReference>
<evidence type="ECO:0000313" key="11">
    <source>
        <dbReference type="Proteomes" id="UP000198804"/>
    </source>
</evidence>
<gene>
    <name evidence="10" type="ORF">SAMN04488125_14210</name>
</gene>
<dbReference type="STRING" id="414703.SAMN04488125_14210"/>
<protein>
    <submittedName>
        <fullName evidence="10">Mannosyltransferase putative</fullName>
    </submittedName>
</protein>
<dbReference type="Pfam" id="PF11051">
    <property type="entry name" value="Mannosyl_trans3"/>
    <property type="match status" value="2"/>
</dbReference>
<evidence type="ECO:0000256" key="2">
    <source>
        <dbReference type="ARBA" id="ARBA00004606"/>
    </source>
</evidence>
<name>A0A1I4MQE3_9HYPH</name>
<keyword evidence="7" id="KW-0333">Golgi apparatus</keyword>
<keyword evidence="10" id="KW-0328">Glycosyltransferase</keyword>
<dbReference type="GO" id="GO:0000026">
    <property type="term" value="F:alpha-1,2-mannosyltransferase activity"/>
    <property type="evidence" value="ECO:0007669"/>
    <property type="project" value="TreeGrafter"/>
</dbReference>
<keyword evidence="8" id="KW-0472">Membrane</keyword>
<evidence type="ECO:0000313" key="10">
    <source>
        <dbReference type="EMBL" id="SFM05277.1"/>
    </source>
</evidence>
<evidence type="ECO:0000256" key="7">
    <source>
        <dbReference type="ARBA" id="ARBA00023034"/>
    </source>
</evidence>
<dbReference type="GO" id="GO:0012505">
    <property type="term" value="C:endomembrane system"/>
    <property type="evidence" value="ECO:0007669"/>
    <property type="project" value="UniProtKB-SubCell"/>
</dbReference>
<keyword evidence="3 10" id="KW-0808">Transferase</keyword>
<evidence type="ECO:0000256" key="3">
    <source>
        <dbReference type="ARBA" id="ARBA00022679"/>
    </source>
</evidence>
<keyword evidence="5" id="KW-0735">Signal-anchor</keyword>
<keyword evidence="4" id="KW-0812">Transmembrane</keyword>
<organism evidence="10 11">
    <name type="scientific">Methylorubrum salsuginis</name>
    <dbReference type="NCBI Taxonomy" id="414703"/>
    <lineage>
        <taxon>Bacteria</taxon>
        <taxon>Pseudomonadati</taxon>
        <taxon>Pseudomonadota</taxon>
        <taxon>Alphaproteobacteria</taxon>
        <taxon>Hyphomicrobiales</taxon>
        <taxon>Methylobacteriaceae</taxon>
        <taxon>Methylorubrum</taxon>
    </lineage>
</organism>
<sequence length="423" mass="47222">MPPVIDPASLRAELTACREQLDPYPQDRFTGSGIVICAGGASVFTNAYVLIHVLRTLLRCALPIEVWHLGDGEMSARMRWLLRNLSAEPVDAQAVMADQGVPVSDGWQLKSFALAHSSFARVLLLDADIVPERDPAELFEWPEFEATGAVLWPDICSLTDENQIWSACGLASRTTRAVESGQVLIDKSRHWDALQIIVFLNAQREHTYRMVYGDKDLFLIGFLLTGQPYHVVPHLPLTDQPWCLFQRDFAGDRLFQHRCGAKWRYRGPQVDVPGFRHGEACEEALATLRRLWSGRIFHAPARSPEALAEEARLSAVRTVELVTPGEATLTLDLLEGGDIIDGSLSDFAHWYCVGGEPLALVLLDRFQRAMRFEFQGEGCWAEGSAAASVLIEGHRANSGHRAAASDTSWDWAKSHYRFDDDDR</sequence>
<evidence type="ECO:0000256" key="8">
    <source>
        <dbReference type="ARBA" id="ARBA00023136"/>
    </source>
</evidence>
<dbReference type="AlphaFoldDB" id="A0A1I4MQE3"/>
<accession>A0A1I4MQE3</accession>
<dbReference type="GO" id="GO:0046354">
    <property type="term" value="P:mannan biosynthetic process"/>
    <property type="evidence" value="ECO:0007669"/>
    <property type="project" value="TreeGrafter"/>
</dbReference>
<dbReference type="SUPFAM" id="SSF53448">
    <property type="entry name" value="Nucleotide-diphospho-sugar transferases"/>
    <property type="match status" value="1"/>
</dbReference>
<dbReference type="InterPro" id="IPR022751">
    <property type="entry name" value="Alpha_mannosyltransferase"/>
</dbReference>
<comment type="subcellular location">
    <subcellularLocation>
        <location evidence="9">Endomembrane system</location>
        <topology evidence="9">Single-pass membrane protein</topology>
    </subcellularLocation>
    <subcellularLocation>
        <location evidence="1">Golgi apparatus membrane</location>
    </subcellularLocation>
    <subcellularLocation>
        <location evidence="2">Membrane</location>
        <topology evidence="2">Single-pass type II membrane protein</topology>
    </subcellularLocation>
</comment>
<dbReference type="PANTHER" id="PTHR31646">
    <property type="entry name" value="ALPHA-1,2-MANNOSYLTRANSFERASE MNN2"/>
    <property type="match status" value="1"/>
</dbReference>
<keyword evidence="11" id="KW-1185">Reference proteome</keyword>
<dbReference type="Proteomes" id="UP000198804">
    <property type="component" value="Unassembled WGS sequence"/>
</dbReference>
<evidence type="ECO:0000256" key="1">
    <source>
        <dbReference type="ARBA" id="ARBA00004394"/>
    </source>
</evidence>
<reference evidence="11" key="1">
    <citation type="submission" date="2016-10" db="EMBL/GenBank/DDBJ databases">
        <authorList>
            <person name="Varghese N."/>
            <person name="Submissions S."/>
        </authorList>
    </citation>
    <scope>NUCLEOTIDE SEQUENCE [LARGE SCALE GENOMIC DNA]</scope>
    <source>
        <strain evidence="11">CGMCC 1.6474</strain>
    </source>
</reference>
<evidence type="ECO:0000256" key="5">
    <source>
        <dbReference type="ARBA" id="ARBA00022968"/>
    </source>
</evidence>
<keyword evidence="6" id="KW-1133">Transmembrane helix</keyword>
<evidence type="ECO:0000256" key="6">
    <source>
        <dbReference type="ARBA" id="ARBA00022989"/>
    </source>
</evidence>